<evidence type="ECO:0000256" key="7">
    <source>
        <dbReference type="ARBA" id="ARBA00023137"/>
    </source>
</evidence>
<dbReference type="Pfam" id="PF13614">
    <property type="entry name" value="AAA_31"/>
    <property type="match status" value="1"/>
</dbReference>
<dbReference type="GO" id="GO:0004715">
    <property type="term" value="F:non-membrane spanning protein tyrosine kinase activity"/>
    <property type="evidence" value="ECO:0007669"/>
    <property type="project" value="UniProtKB-EC"/>
</dbReference>
<evidence type="ECO:0000256" key="8">
    <source>
        <dbReference type="ARBA" id="ARBA00051245"/>
    </source>
</evidence>
<dbReference type="EMBL" id="WNKU01000047">
    <property type="protein sequence ID" value="MTV50949.1"/>
    <property type="molecule type" value="Genomic_DNA"/>
</dbReference>
<evidence type="ECO:0000256" key="2">
    <source>
        <dbReference type="ARBA" id="ARBA00011903"/>
    </source>
</evidence>
<evidence type="ECO:0000259" key="11">
    <source>
        <dbReference type="Pfam" id="PF13614"/>
    </source>
</evidence>
<dbReference type="NCBIfam" id="TIGR01007">
    <property type="entry name" value="eps_fam"/>
    <property type="match status" value="1"/>
</dbReference>
<dbReference type="Gene3D" id="3.40.50.300">
    <property type="entry name" value="P-loop containing nucleotide triphosphate hydrolases"/>
    <property type="match status" value="1"/>
</dbReference>
<dbReference type="PANTHER" id="PTHR32309">
    <property type="entry name" value="TYROSINE-PROTEIN KINASE"/>
    <property type="match status" value="1"/>
</dbReference>
<feature type="transmembrane region" description="Helical" evidence="10">
    <location>
        <begin position="318"/>
        <end position="343"/>
    </location>
</feature>
<feature type="domain" description="AAA" evidence="11">
    <location>
        <begin position="444"/>
        <end position="558"/>
    </location>
</feature>
<organism evidence="12 13">
    <name type="scientific">Heliobacterium mobile</name>
    <name type="common">Heliobacillus mobilis</name>
    <dbReference type="NCBI Taxonomy" id="28064"/>
    <lineage>
        <taxon>Bacteria</taxon>
        <taxon>Bacillati</taxon>
        <taxon>Bacillota</taxon>
        <taxon>Clostridia</taxon>
        <taxon>Eubacteriales</taxon>
        <taxon>Heliobacteriaceae</taxon>
        <taxon>Heliobacterium</taxon>
    </lineage>
</organism>
<dbReference type="InterPro" id="IPR005702">
    <property type="entry name" value="Wzc-like_C"/>
</dbReference>
<keyword evidence="6" id="KW-0067">ATP-binding</keyword>
<evidence type="ECO:0000256" key="3">
    <source>
        <dbReference type="ARBA" id="ARBA00022679"/>
    </source>
</evidence>
<dbReference type="CDD" id="cd05387">
    <property type="entry name" value="BY-kinase"/>
    <property type="match status" value="1"/>
</dbReference>
<comment type="caution">
    <text evidence="12">The sequence shown here is derived from an EMBL/GenBank/DDBJ whole genome shotgun (WGS) entry which is preliminary data.</text>
</comment>
<feature type="coiled-coil region" evidence="9">
    <location>
        <begin position="229"/>
        <end position="256"/>
    </location>
</feature>
<dbReference type="SUPFAM" id="SSF52540">
    <property type="entry name" value="P-loop containing nucleoside triphosphate hydrolases"/>
    <property type="match status" value="1"/>
</dbReference>
<evidence type="ECO:0000256" key="5">
    <source>
        <dbReference type="ARBA" id="ARBA00022777"/>
    </source>
</evidence>
<keyword evidence="13" id="KW-1185">Reference proteome</keyword>
<dbReference type="PANTHER" id="PTHR32309:SF13">
    <property type="entry name" value="FERRIC ENTEROBACTIN TRANSPORT PROTEIN FEPE"/>
    <property type="match status" value="1"/>
</dbReference>
<dbReference type="OrthoDB" id="2360475at2"/>
<reference evidence="12 13" key="1">
    <citation type="submission" date="2019-11" db="EMBL/GenBank/DDBJ databases">
        <title>Whole-genome sequence of a the green, strictly anaerobic photosynthetic bacterium Heliobacillus mobilis DSM 6151.</title>
        <authorList>
            <person name="Kyndt J.A."/>
            <person name="Meyer T.E."/>
        </authorList>
    </citation>
    <scope>NUCLEOTIDE SEQUENCE [LARGE SCALE GENOMIC DNA]</scope>
    <source>
        <strain evidence="12 13">DSM 6151</strain>
    </source>
</reference>
<comment type="similarity">
    <text evidence="1">Belongs to the CpsD/CapB family.</text>
</comment>
<dbReference type="GO" id="GO:0005524">
    <property type="term" value="F:ATP binding"/>
    <property type="evidence" value="ECO:0007669"/>
    <property type="project" value="UniProtKB-KW"/>
</dbReference>
<evidence type="ECO:0000313" key="13">
    <source>
        <dbReference type="Proteomes" id="UP000430670"/>
    </source>
</evidence>
<comment type="catalytic activity">
    <reaction evidence="8">
        <text>L-tyrosyl-[protein] + ATP = O-phospho-L-tyrosyl-[protein] + ADP + H(+)</text>
        <dbReference type="Rhea" id="RHEA:10596"/>
        <dbReference type="Rhea" id="RHEA-COMP:10136"/>
        <dbReference type="Rhea" id="RHEA-COMP:20101"/>
        <dbReference type="ChEBI" id="CHEBI:15378"/>
        <dbReference type="ChEBI" id="CHEBI:30616"/>
        <dbReference type="ChEBI" id="CHEBI:46858"/>
        <dbReference type="ChEBI" id="CHEBI:61978"/>
        <dbReference type="ChEBI" id="CHEBI:456216"/>
        <dbReference type="EC" id="2.7.10.2"/>
    </reaction>
</comment>
<sequence>MVLQADDSKQIGRKMEQLDLEDVISLASKMPDYTMQSYVTQIKSDGVLQRVINKLGLADYNPSSLQGMISASLIKDTNLIEVRVAHSDPVLAANIANTLDSEFVNFITETNLEKLTKSGTLLEQQTNEEEKNYQNAVSALNRFLIQPRNPDLLSKDIENISDLLLDHEKNKMLAEVEVQELNGLINELNNRIERTPTTIAIKDGATERTIDNSDYYSLQRQLRQKQYELEGKKAKLATIENAISALRARWESVQEELTVKQMEHDRLKGEVDRLDKTRNVLHQKLTDIRIAKSVNQGETTVKFASPASTPTAPIKPNISFNVMIGLILGFSISVVIAFSVELLDKTIKSKMDILRKLKIPYLGSVPYCYRTKSRDKKQNIIWYPRRENKNISYDDVSPDMLEIPNSPVIELYRAICTGIWYQAIDKDRKVILCTSTEPKEGNSNITANLAVTFAQTGFRTLLIDGDLRRPVQHKFFGINNHYGLSNILLNNLPFQKVLTPSSYPGLDIMTSGPLPPNPPELLSGQYIKNMLNEIVDMYDVVLIDSPPIVSVTDSIILAGLAHGTVLNVRTRFCHLDTVKEAIYRIHQGKGKIIGAIIIGVEGNKKHVHYQRVQRESD</sequence>
<dbReference type="InterPro" id="IPR025669">
    <property type="entry name" value="AAA_dom"/>
</dbReference>
<evidence type="ECO:0000256" key="10">
    <source>
        <dbReference type="SAM" id="Phobius"/>
    </source>
</evidence>
<evidence type="ECO:0000313" key="12">
    <source>
        <dbReference type="EMBL" id="MTV50949.1"/>
    </source>
</evidence>
<proteinExistence type="inferred from homology"/>
<protein>
    <recommendedName>
        <fullName evidence="2">non-specific protein-tyrosine kinase</fullName>
        <ecNumber evidence="2">2.7.10.2</ecNumber>
    </recommendedName>
</protein>
<keyword evidence="10" id="KW-0472">Membrane</keyword>
<dbReference type="InterPro" id="IPR050445">
    <property type="entry name" value="Bact_polysacc_biosynth/exp"/>
</dbReference>
<evidence type="ECO:0000256" key="4">
    <source>
        <dbReference type="ARBA" id="ARBA00022741"/>
    </source>
</evidence>
<accession>A0A6I3SPX7</accession>
<dbReference type="GO" id="GO:0005886">
    <property type="term" value="C:plasma membrane"/>
    <property type="evidence" value="ECO:0007669"/>
    <property type="project" value="TreeGrafter"/>
</dbReference>
<keyword evidence="10" id="KW-1133">Transmembrane helix</keyword>
<keyword evidence="10" id="KW-0812">Transmembrane</keyword>
<evidence type="ECO:0000256" key="6">
    <source>
        <dbReference type="ARBA" id="ARBA00022840"/>
    </source>
</evidence>
<dbReference type="RefSeq" id="WP_155478029.1">
    <property type="nucleotide sequence ID" value="NZ_WNKU01000047.1"/>
</dbReference>
<evidence type="ECO:0000256" key="9">
    <source>
        <dbReference type="SAM" id="Coils"/>
    </source>
</evidence>
<dbReference type="InterPro" id="IPR027417">
    <property type="entry name" value="P-loop_NTPase"/>
</dbReference>
<dbReference type="EC" id="2.7.10.2" evidence="2"/>
<keyword evidence="5 12" id="KW-0418">Kinase</keyword>
<name>A0A6I3SPX7_HELMO</name>
<keyword evidence="9" id="KW-0175">Coiled coil</keyword>
<dbReference type="Proteomes" id="UP000430670">
    <property type="component" value="Unassembled WGS sequence"/>
</dbReference>
<keyword evidence="7" id="KW-0829">Tyrosine-protein kinase</keyword>
<keyword evidence="4" id="KW-0547">Nucleotide-binding</keyword>
<keyword evidence="3 12" id="KW-0808">Transferase</keyword>
<gene>
    <name evidence="12" type="ORF">GJ688_18700</name>
</gene>
<dbReference type="AlphaFoldDB" id="A0A6I3SPX7"/>
<evidence type="ECO:0000256" key="1">
    <source>
        <dbReference type="ARBA" id="ARBA00007316"/>
    </source>
</evidence>